<keyword evidence="1" id="KW-1133">Transmembrane helix</keyword>
<reference evidence="2 3" key="1">
    <citation type="submission" date="2018-05" db="EMBL/GenBank/DDBJ databases">
        <title>Complete genome sequences of Streptococcus sobrinus.</title>
        <authorList>
            <person name="Sales M."/>
            <person name="Jensen P.A."/>
        </authorList>
    </citation>
    <scope>NUCLEOTIDE SEQUENCE [LARGE SCALE GENOMIC DNA]</scope>
    <source>
        <strain evidence="2 3">SL1</strain>
    </source>
</reference>
<name>A0ABM6W6P1_9STRE</name>
<evidence type="ECO:0000256" key="1">
    <source>
        <dbReference type="SAM" id="Phobius"/>
    </source>
</evidence>
<protein>
    <submittedName>
        <fullName evidence="2">Uncharacterized protein</fullName>
    </submittedName>
</protein>
<feature type="transmembrane region" description="Helical" evidence="1">
    <location>
        <begin position="31"/>
        <end position="50"/>
    </location>
</feature>
<proteinExistence type="predicted"/>
<sequence length="95" mass="10803">MGRTSSIGQFCLVPKGTNSVKIKDETIIQPLLFCYCLVICLVAKAPIFSINCQKNLCFFLWNINVLIKASEKVLIEKKLSDRMRDVKDFVARETC</sequence>
<organism evidence="2 3">
    <name type="scientific">Streptococcus sobrinus</name>
    <dbReference type="NCBI Taxonomy" id="1310"/>
    <lineage>
        <taxon>Bacteria</taxon>
        <taxon>Bacillati</taxon>
        <taxon>Bacillota</taxon>
        <taxon>Bacilli</taxon>
        <taxon>Lactobacillales</taxon>
        <taxon>Streptococcaceae</taxon>
        <taxon>Streptococcus</taxon>
    </lineage>
</organism>
<dbReference type="EMBL" id="CP029490">
    <property type="protein sequence ID" value="AWN21182.1"/>
    <property type="molecule type" value="Genomic_DNA"/>
</dbReference>
<accession>A0ABM6W6P1</accession>
<gene>
    <name evidence="2" type="ORF">DK182_07410</name>
</gene>
<evidence type="ECO:0000313" key="3">
    <source>
        <dbReference type="Proteomes" id="UP000245369"/>
    </source>
</evidence>
<evidence type="ECO:0000313" key="2">
    <source>
        <dbReference type="EMBL" id="AWN21182.1"/>
    </source>
</evidence>
<keyword evidence="3" id="KW-1185">Reference proteome</keyword>
<keyword evidence="1" id="KW-0812">Transmembrane</keyword>
<keyword evidence="1" id="KW-0472">Membrane</keyword>
<dbReference type="Proteomes" id="UP000245369">
    <property type="component" value="Chromosome"/>
</dbReference>